<dbReference type="Proteomes" id="UP000694401">
    <property type="component" value="Unassembled WGS sequence"/>
</dbReference>
<evidence type="ECO:0000256" key="10">
    <source>
        <dbReference type="ARBA" id="ARBA00023170"/>
    </source>
</evidence>
<keyword evidence="4 13" id="KW-0245">EGF-like domain</keyword>
<dbReference type="InterPro" id="IPR000742">
    <property type="entry name" value="EGF"/>
</dbReference>
<feature type="domain" description="EGF-like" evidence="16">
    <location>
        <begin position="1915"/>
        <end position="1949"/>
    </location>
</feature>
<dbReference type="PANTHER" id="PTHR24038:SF8">
    <property type="entry name" value="STABILIN-1"/>
    <property type="match status" value="1"/>
</dbReference>
<dbReference type="Pfam" id="PF24887">
    <property type="entry name" value="EGF_STAB1-2"/>
    <property type="match status" value="2"/>
</dbReference>
<evidence type="ECO:0000256" key="8">
    <source>
        <dbReference type="ARBA" id="ARBA00023136"/>
    </source>
</evidence>
<dbReference type="SUPFAM" id="SSF57196">
    <property type="entry name" value="EGF/Laminin"/>
    <property type="match status" value="1"/>
</dbReference>
<evidence type="ECO:0000259" key="18">
    <source>
        <dbReference type="PROSITE" id="PS50963"/>
    </source>
</evidence>
<feature type="domain" description="FAS1" evidence="17">
    <location>
        <begin position="1503"/>
        <end position="1632"/>
    </location>
</feature>
<dbReference type="PANTHER" id="PTHR24038">
    <property type="entry name" value="STABILIN"/>
    <property type="match status" value="1"/>
</dbReference>
<feature type="disulfide bond" evidence="14">
    <location>
        <begin position="2085"/>
        <end position="2106"/>
    </location>
</feature>
<dbReference type="InterPro" id="IPR016186">
    <property type="entry name" value="C-type_lectin-like/link_sf"/>
</dbReference>
<reference evidence="19" key="1">
    <citation type="submission" date="2025-08" db="UniProtKB">
        <authorList>
            <consortium name="Ensembl"/>
        </authorList>
    </citation>
    <scope>IDENTIFICATION</scope>
</reference>
<keyword evidence="5" id="KW-0812">Transmembrane</keyword>
<dbReference type="FunFam" id="2.10.25.10:FF:000040">
    <property type="entry name" value="Stabilin 2"/>
    <property type="match status" value="3"/>
</dbReference>
<keyword evidence="8" id="KW-0472">Membrane</keyword>
<proteinExistence type="predicted"/>
<dbReference type="PROSITE" id="PS01248">
    <property type="entry name" value="EGF_LAM_1"/>
    <property type="match status" value="2"/>
</dbReference>
<feature type="chain" id="PRO_5034652955" evidence="15">
    <location>
        <begin position="17"/>
        <end position="2281"/>
    </location>
</feature>
<evidence type="ECO:0000256" key="4">
    <source>
        <dbReference type="ARBA" id="ARBA00022536"/>
    </source>
</evidence>
<feature type="disulfide bond" evidence="13">
    <location>
        <begin position="157"/>
        <end position="174"/>
    </location>
</feature>
<keyword evidence="3" id="KW-0964">Secreted</keyword>
<dbReference type="SMART" id="SM00445">
    <property type="entry name" value="LINK"/>
    <property type="match status" value="1"/>
</dbReference>
<dbReference type="InterPro" id="IPR001881">
    <property type="entry name" value="EGF-like_Ca-bd_dom"/>
</dbReference>
<feature type="domain" description="EGF-like" evidence="16">
    <location>
        <begin position="1868"/>
        <end position="1908"/>
    </location>
</feature>
<evidence type="ECO:0000256" key="9">
    <source>
        <dbReference type="ARBA" id="ARBA00023157"/>
    </source>
</evidence>
<keyword evidence="9 13" id="KW-1015">Disulfide bond</keyword>
<dbReference type="Pfam" id="PF12662">
    <property type="entry name" value="cEGF"/>
    <property type="match status" value="1"/>
</dbReference>
<feature type="domain" description="EGF-like" evidence="16">
    <location>
        <begin position="149"/>
        <end position="186"/>
    </location>
</feature>
<feature type="domain" description="EGF-like" evidence="16">
    <location>
        <begin position="887"/>
        <end position="928"/>
    </location>
</feature>
<dbReference type="InterPro" id="IPR016187">
    <property type="entry name" value="CTDL_fold"/>
</dbReference>
<dbReference type="GO" id="GO:0007155">
    <property type="term" value="P:cell adhesion"/>
    <property type="evidence" value="ECO:0007669"/>
    <property type="project" value="InterPro"/>
</dbReference>
<feature type="domain" description="EGF-like" evidence="16">
    <location>
        <begin position="188"/>
        <end position="226"/>
    </location>
</feature>
<evidence type="ECO:0000259" key="16">
    <source>
        <dbReference type="PROSITE" id="PS50026"/>
    </source>
</evidence>
<feature type="disulfide bond" evidence="13">
    <location>
        <begin position="1939"/>
        <end position="1948"/>
    </location>
</feature>
<dbReference type="SMART" id="SM00554">
    <property type="entry name" value="FAS1"/>
    <property type="match status" value="4"/>
</dbReference>
<comment type="subcellular location">
    <subcellularLocation>
        <location evidence="1">Membrane</location>
        <topology evidence="1">Single-pass type I membrane protein</topology>
    </subcellularLocation>
    <subcellularLocation>
        <location evidence="2">Secreted</location>
    </subcellularLocation>
</comment>
<evidence type="ECO:0000256" key="13">
    <source>
        <dbReference type="PROSITE-ProRule" id="PRU00076"/>
    </source>
</evidence>
<feature type="domain" description="EGF-like" evidence="16">
    <location>
        <begin position="1370"/>
        <end position="1411"/>
    </location>
</feature>
<name>A0A8D2PCN9_ZOSLA</name>
<feature type="domain" description="EGF-like" evidence="16">
    <location>
        <begin position="227"/>
        <end position="266"/>
    </location>
</feature>
<dbReference type="PROSITE" id="PS00022">
    <property type="entry name" value="EGF_1"/>
    <property type="match status" value="7"/>
</dbReference>
<dbReference type="PROSITE" id="PS01241">
    <property type="entry name" value="LINK_1"/>
    <property type="match status" value="1"/>
</dbReference>
<feature type="domain" description="EGF-like" evidence="16">
    <location>
        <begin position="1256"/>
        <end position="1288"/>
    </location>
</feature>
<feature type="disulfide bond" evidence="13">
    <location>
        <begin position="704"/>
        <end position="713"/>
    </location>
</feature>
<dbReference type="SMART" id="SM00179">
    <property type="entry name" value="EGF_CA"/>
    <property type="match status" value="3"/>
</dbReference>
<dbReference type="PROSITE" id="PS50026">
    <property type="entry name" value="EGF_3"/>
    <property type="match status" value="12"/>
</dbReference>
<feature type="domain" description="EGF-like" evidence="16">
    <location>
        <begin position="103"/>
        <end position="141"/>
    </location>
</feature>
<dbReference type="Gene3D" id="2.10.25.10">
    <property type="entry name" value="Laminin"/>
    <property type="match status" value="4"/>
</dbReference>
<dbReference type="PROSITE" id="PS01186">
    <property type="entry name" value="EGF_2"/>
    <property type="match status" value="8"/>
</dbReference>
<feature type="disulfide bond" evidence="13">
    <location>
        <begin position="1278"/>
        <end position="1287"/>
    </location>
</feature>
<evidence type="ECO:0000256" key="1">
    <source>
        <dbReference type="ARBA" id="ARBA00004479"/>
    </source>
</evidence>
<sequence>MLCCLLIQCLLARVFNLGLLKSMRCNVKTMFTLNTACTSCAAVPKMMCPRGWLKTTQRSGVRDCRYSVKLGENTLSLPGCHHMCKKEIEEKKCCPGFWGTECYECPGGSENPCNGHGTCLDGIQQNGTCICKEQYSGYGCQNCRDQNRFGPDCQSECDCMHGECSSGVTGNGSCTCHAGYTGPRCDQELPLCKGITCEGNSECVVRDGTAVCDCKLGYRKQGSTCQAEDPCAPSPCSPFAVCKVLGPRAYECTCKEGYQGDGKICQPINPCVDSNGGCPENSTICVYRRPGEATCICKPGTSRRTPSSECLAFPSDCRQYLCDLTATCEINSQGTPSCVCKEGEIGDGRSCYKDLLGEINQHNLRGRFTRKLNVAKKMFGKCFFILTCHFSFLCGLSSPKDTTAEQLCRMHIVPGLHMIEDMIKAKTMWTLSGHQLTFTSQVRNLLKTWAWFHIGTGWSLSMVSLMGFLLQKTFFCDQNKLLLCNCGLPAILDGPGPFTVFVPSNDGVDKLRDGRLIYLFTEVGAHSTGRHPGLVTVEKLIMMPHIVTMANQILTINISADGRILMDESGIPLNIRDIVASNGIIHTLDGIFIPPSIIPILPHRCNEEQHKIVMGSCVDCEALNNSICPPGSKEMECVYIHDPQGLNVLKKGCARYCNQTIMKPGCCKGFFGPDCMPCPGGFSSPCYGRGNCSDGIQGNGNCHCFEGFKGTACHICASPNKHGENCDEDCGCVNGVCDNRPGSGGVCQSWSCKEGYTGKFCDRTSKNCGLSELSQYCHQHAVCSLNDTDCLNLLLYFHCTLSRLLGVIPSLSLLLKALCTSTGPGTASCQCNVGWTGNGKVCVPIDNCMLESRGNCHPNADCLYIGPGQSKCVCKRGYAGDGHSCDAINPCLMDNGGCHDLATCVPLGGGERSCVCSEGYAGDGMTCYGDILKELARNSQFAGFYDWKSLFSIPAGANVTVLVPSEAAIKNMSNADKDFWLTPYMLPFLVRAHLLEGVFTAENLKKHDGPELSTLNPQTRWQINTTSGVRVSYISLLLALNLVFPQVLLPPPGEIPPSPPGLQEQLSTVASFSTFKELLEVSSGGEHSCHCQNSLLSKFPPYTVLGDLNLDCLDNETVQYHIVLGEKLLPADLRSGVHKNSMLGLSYWLMFYQNSTQVREFINNIPLDGQSFETKNGILIGVSQVLQVQKNRCTANTTTILKVMTERGIKQLPQQSCTLSVLHTMSHPSLFSLVLQRSVCCPGYFGHMCEMCPGKPGQWCSGNGECQDGIQGSGGCQCLEGFHGTACEMCEVGRYGADCKAGDTGECACDNGICNDGLRGDGSCECFPGWTGPTCQENIVILLRKIIILAQLIISRCSELILLLLFLVTEIDPCTIDHGGCSKHAVCTKVSPGERTCACKEGYAGDGTLCLEIDLCLEGNGGCHTNAECIKTGPKKVRMVSFRWAGWSLQQFRWLEKPLQAAFCFPCQNNGGCSPFGLCKYTGPGTRNCSCSWHSIGDGFTCRGKMVLLTGTMFSASLPTNALLKQAESIKELSGAGPFTVFVPQTDSIGNTTFEEWKSRGLLRDLLRYHMVGCQKLLSSDLEGQESLTSLSGHKIKITVNENSITLNEEAKVLTSDIVGVNGVIHFINKILIPTQSRLQHEFNITAVAEAFGYGIYSKLLQDAELLPLLGNPVHRPFTLLWPTDAAFSALPESRQKFLYRREHRDVLASYLKAHMIRDTKVNVTIVAGNVPQVETIRTMHGSIISFSCSKAHVGEILVGNGEATIIQRHMEFNGGIAYGIDRLLEPPDLGSRCDEFTLLELQVKHLWSGPPVQPCAWEKGCLEGLLLFLGKALSSQERQGPLRRGCRRSCFSSQWVPQCCANHYGRDCRVCPGGLEAPCNNRGTCDDKISGSGICNCSQEFIGTGCELCAPGRYGPECRGTANGVCNAGLHGDGFCFCAQGWTGEHCEIRLGEGCSAVPWGPPAIPWDLLPHGCFPRSRVVQRSAEEASPSLVPCPHPTLLGSAAHSHTGSHTAAQGGGSVCPVLMLLGFGFADKTMGVFHLQSPRKKYDFTYEQAQAACAAEGASLATFQQLGAAQQMGFHLCLVGWLDNGTAGYPTAYPNPSCGSSHVGIVDYGSRSNLSETWDAFCYQEKDVTCTCRDGFVGDGYWCSGKLPDVLADQDRFSTFYSMLLDFANDTEEGLDFFMYLSDVSAPKTLFAPLNSGFADNETLTGEELKLHVSSSNVILFSSNLTTGTIIPSQSGYDLHVSDLSASNSTEHSVGLALAEGKKTHKFSPHLLK</sequence>
<keyword evidence="7" id="KW-1133">Transmembrane helix</keyword>
<feature type="disulfide bond" evidence="13">
    <location>
        <begin position="176"/>
        <end position="185"/>
    </location>
</feature>
<dbReference type="Ensembl" id="ENSZLMT00000009531.1">
    <property type="protein sequence ID" value="ENSZLMP00000009279.1"/>
    <property type="gene ID" value="ENSZLMG00000006497.1"/>
</dbReference>
<feature type="domain" description="FAS1" evidence="17">
    <location>
        <begin position="2152"/>
        <end position="2281"/>
    </location>
</feature>
<dbReference type="Pfam" id="PF02469">
    <property type="entry name" value="Fasciclin"/>
    <property type="match status" value="4"/>
</dbReference>
<evidence type="ECO:0000256" key="7">
    <source>
        <dbReference type="ARBA" id="ARBA00022989"/>
    </source>
</evidence>
<dbReference type="FunFam" id="3.10.100.10:FF:000001">
    <property type="entry name" value="Hyaluronan proteoglycan link protein 1"/>
    <property type="match status" value="1"/>
</dbReference>
<evidence type="ECO:0000256" key="2">
    <source>
        <dbReference type="ARBA" id="ARBA00004613"/>
    </source>
</evidence>
<dbReference type="GO" id="GO:0016020">
    <property type="term" value="C:membrane"/>
    <property type="evidence" value="ECO:0007669"/>
    <property type="project" value="UniProtKB-SubCell"/>
</dbReference>
<keyword evidence="10" id="KW-0675">Receptor</keyword>
<dbReference type="Pfam" id="PF00193">
    <property type="entry name" value="Xlink"/>
    <property type="match status" value="1"/>
</dbReference>
<dbReference type="InterPro" id="IPR056806">
    <property type="entry name" value="EGF_STAB1-2"/>
</dbReference>
<feature type="domain" description="FAS1" evidence="17">
    <location>
        <begin position="462"/>
        <end position="592"/>
    </location>
</feature>
<comment type="caution">
    <text evidence="13">Lacks conserved residue(s) required for the propagation of feature annotation.</text>
</comment>
<evidence type="ECO:0000313" key="19">
    <source>
        <dbReference type="Ensembl" id="ENSZLMP00000009279.1"/>
    </source>
</evidence>
<dbReference type="Gene3D" id="3.10.100.10">
    <property type="entry name" value="Mannose-Binding Protein A, subunit A"/>
    <property type="match status" value="1"/>
</dbReference>
<keyword evidence="6" id="KW-0677">Repeat</keyword>
<dbReference type="GO" id="GO:0005509">
    <property type="term" value="F:calcium ion binding"/>
    <property type="evidence" value="ECO:0007669"/>
    <property type="project" value="InterPro"/>
</dbReference>
<evidence type="ECO:0000256" key="12">
    <source>
        <dbReference type="ARBA" id="ARBA00023292"/>
    </source>
</evidence>
<organism evidence="19 20">
    <name type="scientific">Zosterops lateralis melanops</name>
    <dbReference type="NCBI Taxonomy" id="1220523"/>
    <lineage>
        <taxon>Eukaryota</taxon>
        <taxon>Metazoa</taxon>
        <taxon>Chordata</taxon>
        <taxon>Craniata</taxon>
        <taxon>Vertebrata</taxon>
        <taxon>Euteleostomi</taxon>
        <taxon>Archelosauria</taxon>
        <taxon>Archosauria</taxon>
        <taxon>Dinosauria</taxon>
        <taxon>Saurischia</taxon>
        <taxon>Theropoda</taxon>
        <taxon>Coelurosauria</taxon>
        <taxon>Aves</taxon>
        <taxon>Neognathae</taxon>
        <taxon>Neoaves</taxon>
        <taxon>Telluraves</taxon>
        <taxon>Australaves</taxon>
        <taxon>Passeriformes</taxon>
        <taxon>Sylvioidea</taxon>
        <taxon>Zosteropidae</taxon>
        <taxon>Zosterops</taxon>
    </lineage>
</organism>
<feature type="disulfide bond" evidence="13">
    <location>
        <begin position="1326"/>
        <end position="1335"/>
    </location>
</feature>
<dbReference type="FunFam" id="2.30.180.10:FF:000005">
    <property type="entry name" value="Stabilin 2"/>
    <property type="match status" value="2"/>
</dbReference>
<dbReference type="InterPro" id="IPR026823">
    <property type="entry name" value="cEGF"/>
</dbReference>
<dbReference type="SMART" id="SM00181">
    <property type="entry name" value="EGF"/>
    <property type="match status" value="17"/>
</dbReference>
<protein>
    <submittedName>
        <fullName evidence="19">Stabilin 1</fullName>
    </submittedName>
</protein>
<dbReference type="InterPro" id="IPR002049">
    <property type="entry name" value="LE_dom"/>
</dbReference>
<dbReference type="InterPro" id="IPR000538">
    <property type="entry name" value="Link_dom"/>
</dbReference>
<evidence type="ECO:0000256" key="14">
    <source>
        <dbReference type="PROSITE-ProRule" id="PRU00323"/>
    </source>
</evidence>
<dbReference type="SMART" id="SM00180">
    <property type="entry name" value="EGF_Lam"/>
    <property type="match status" value="3"/>
</dbReference>
<dbReference type="SUPFAM" id="SSF56436">
    <property type="entry name" value="C-type lectin-like"/>
    <property type="match status" value="1"/>
</dbReference>
<evidence type="ECO:0000256" key="5">
    <source>
        <dbReference type="ARBA" id="ARBA00022692"/>
    </source>
</evidence>
<dbReference type="GO" id="GO:0005540">
    <property type="term" value="F:hyaluronic acid binding"/>
    <property type="evidence" value="ECO:0007669"/>
    <property type="project" value="InterPro"/>
</dbReference>
<evidence type="ECO:0000259" key="17">
    <source>
        <dbReference type="PROSITE" id="PS50213"/>
    </source>
</evidence>
<dbReference type="SUPFAM" id="SSF82153">
    <property type="entry name" value="FAS1 domain"/>
    <property type="match status" value="5"/>
</dbReference>
<dbReference type="InterPro" id="IPR036378">
    <property type="entry name" value="FAS1_dom_sf"/>
</dbReference>
<keyword evidence="15" id="KW-0732">Signal</keyword>
<evidence type="ECO:0000256" key="3">
    <source>
        <dbReference type="ARBA" id="ARBA00022525"/>
    </source>
</evidence>
<dbReference type="PROSITE" id="PS50213">
    <property type="entry name" value="FAS1"/>
    <property type="match status" value="4"/>
</dbReference>
<keyword evidence="11" id="KW-0325">Glycoprotein</keyword>
<evidence type="ECO:0000256" key="6">
    <source>
        <dbReference type="ARBA" id="ARBA00022737"/>
    </source>
</evidence>
<feature type="domain" description="EGF-like" evidence="16">
    <location>
        <begin position="844"/>
        <end position="886"/>
    </location>
</feature>
<feature type="disulfide bond" evidence="13">
    <location>
        <begin position="131"/>
        <end position="140"/>
    </location>
</feature>
<evidence type="ECO:0000256" key="11">
    <source>
        <dbReference type="ARBA" id="ARBA00023180"/>
    </source>
</evidence>
<feature type="disulfide bond" evidence="14">
    <location>
        <begin position="2061"/>
        <end position="2130"/>
    </location>
</feature>
<keyword evidence="12" id="KW-0424">Laminin EGF-like domain</keyword>
<dbReference type="Gene3D" id="2.30.180.10">
    <property type="entry name" value="FAS1 domain"/>
    <property type="match status" value="4"/>
</dbReference>
<dbReference type="GO" id="GO:0005576">
    <property type="term" value="C:extracellular region"/>
    <property type="evidence" value="ECO:0007669"/>
    <property type="project" value="UniProtKB-SubCell"/>
</dbReference>
<dbReference type="Gene3D" id="2.170.300.10">
    <property type="entry name" value="Tie2 ligand-binding domain superfamily"/>
    <property type="match status" value="1"/>
</dbReference>
<feature type="domain" description="EGF-like" evidence="16">
    <location>
        <begin position="1303"/>
        <end position="1336"/>
    </location>
</feature>
<feature type="domain" description="Link" evidence="18">
    <location>
        <begin position="2039"/>
        <end position="2132"/>
    </location>
</feature>
<feature type="signal peptide" evidence="15">
    <location>
        <begin position="1"/>
        <end position="16"/>
    </location>
</feature>
<accession>A0A8D2PCN9</accession>
<reference evidence="19" key="2">
    <citation type="submission" date="2025-09" db="UniProtKB">
        <authorList>
            <consortium name="Ensembl"/>
        </authorList>
    </citation>
    <scope>IDENTIFICATION</scope>
</reference>
<feature type="domain" description="FAS1" evidence="17">
    <location>
        <begin position="1641"/>
        <end position="1785"/>
    </location>
</feature>
<feature type="domain" description="EGF-like" evidence="16">
    <location>
        <begin position="674"/>
        <end position="714"/>
    </location>
</feature>
<dbReference type="Pfam" id="PF12947">
    <property type="entry name" value="EGF_3"/>
    <property type="match status" value="3"/>
</dbReference>
<evidence type="ECO:0000256" key="15">
    <source>
        <dbReference type="SAM" id="SignalP"/>
    </source>
</evidence>
<keyword evidence="20" id="KW-1185">Reference proteome</keyword>
<dbReference type="InterPro" id="IPR000782">
    <property type="entry name" value="FAS1_domain"/>
</dbReference>
<evidence type="ECO:0000313" key="20">
    <source>
        <dbReference type="Proteomes" id="UP000694401"/>
    </source>
</evidence>
<dbReference type="Gene3D" id="2.90.20.10">
    <property type="entry name" value="Plasmodium vivax P25 domain"/>
    <property type="match status" value="1"/>
</dbReference>
<dbReference type="PROSITE" id="PS50963">
    <property type="entry name" value="LINK_2"/>
    <property type="match status" value="1"/>
</dbReference>
<feature type="disulfide bond" evidence="13">
    <location>
        <begin position="1898"/>
        <end position="1907"/>
    </location>
</feature>
<dbReference type="InterPro" id="IPR024731">
    <property type="entry name" value="NELL2-like_EGF"/>
</dbReference>